<name>A0A6S6R4Y3_9FIRM</name>
<evidence type="ECO:0000256" key="6">
    <source>
        <dbReference type="PIRSR" id="PIRSR600715-1"/>
    </source>
</evidence>
<comment type="cofactor">
    <cofactor evidence="6">
        <name>Mg(2+)</name>
        <dbReference type="ChEBI" id="CHEBI:18420"/>
    </cofactor>
</comment>
<dbReference type="KEGG" id="acel:acsn021_20810"/>
<dbReference type="PANTHER" id="PTHR22926">
    <property type="entry name" value="PHOSPHO-N-ACETYLMURAMOYL-PENTAPEPTIDE-TRANSFERASE"/>
    <property type="match status" value="1"/>
</dbReference>
<keyword evidence="6" id="KW-0460">Magnesium</keyword>
<dbReference type="GO" id="GO:0044038">
    <property type="term" value="P:cell wall macromolecule biosynthetic process"/>
    <property type="evidence" value="ECO:0007669"/>
    <property type="project" value="TreeGrafter"/>
</dbReference>
<evidence type="ECO:0000313" key="7">
    <source>
        <dbReference type="EMBL" id="BCJ94512.1"/>
    </source>
</evidence>
<dbReference type="PROSITE" id="PS01348">
    <property type="entry name" value="MRAY_2"/>
    <property type="match status" value="1"/>
</dbReference>
<dbReference type="RefSeq" id="WP_184089919.1">
    <property type="nucleotide sequence ID" value="NZ_AP023367.1"/>
</dbReference>
<keyword evidence="6" id="KW-0479">Metal-binding</keyword>
<feature type="binding site" evidence="6">
    <location>
        <position position="226"/>
    </location>
    <ligand>
        <name>Mg(2+)</name>
        <dbReference type="ChEBI" id="CHEBI:18420"/>
    </ligand>
</feature>
<feature type="binding site" evidence="6">
    <location>
        <position position="165"/>
    </location>
    <ligand>
        <name>Mg(2+)</name>
        <dbReference type="ChEBI" id="CHEBI:18420"/>
    </ligand>
</feature>
<dbReference type="GO" id="GO:0071555">
    <property type="term" value="P:cell wall organization"/>
    <property type="evidence" value="ECO:0007669"/>
    <property type="project" value="TreeGrafter"/>
</dbReference>
<reference evidence="7 8" key="1">
    <citation type="journal article" date="2016" name="Int. J. Syst. Evol. Microbiol.">
        <title>Descriptions of Anaerotaenia torta gen. nov., sp. nov. and Anaerocolumna cellulosilytica gen. nov., sp. nov. isolated from a methanogenic reactor of cattle waste.</title>
        <authorList>
            <person name="Uek A."/>
            <person name="Ohtaki Y."/>
            <person name="Kaku N."/>
            <person name="Ueki K."/>
        </authorList>
    </citation>
    <scope>NUCLEOTIDE SEQUENCE [LARGE SCALE GENOMIC DNA]</scope>
    <source>
        <strain evidence="7 8">SN021</strain>
    </source>
</reference>
<dbReference type="GO" id="GO:0005886">
    <property type="term" value="C:plasma membrane"/>
    <property type="evidence" value="ECO:0007669"/>
    <property type="project" value="TreeGrafter"/>
</dbReference>
<dbReference type="GO" id="GO:0046872">
    <property type="term" value="F:metal ion binding"/>
    <property type="evidence" value="ECO:0007669"/>
    <property type="project" value="UniProtKB-KW"/>
</dbReference>
<dbReference type="EMBL" id="AP023367">
    <property type="protein sequence ID" value="BCJ94512.1"/>
    <property type="molecule type" value="Genomic_DNA"/>
</dbReference>
<proteinExistence type="predicted"/>
<comment type="subcellular location">
    <subcellularLocation>
        <location evidence="1">Membrane</location>
        <topology evidence="1">Multi-pass membrane protein</topology>
    </subcellularLocation>
</comment>
<sequence>MIHLLNLNIDYKNIALLGILFTYGVTFLLLKFGTGILPRDGGREYAHDGKLSAGKPRGAGFLFVLVFAVSSLLFLPLKNEMIIYVILTLAAMLTGFLDDCSKSPWGELKKGLLDFVIAVTLSYTYYNFNSSTIQIPFTDTAVTLSPIVFIVLGTVLVWASINVTNCSDGVDGLSGTLSVITLLTIYAIGNILKTDRDSNYFILIMVSCVMSYLWFNATPSLMIMGDAGSRALGLFISIAILKTGSPLLYIPAAFMLIIDGGLGLIKVFLLRFCKIRILKNTRTPLHDHVRKNSNWSNTQVVFKFAIIQLIISFTLIWLLP</sequence>
<dbReference type="InterPro" id="IPR000715">
    <property type="entry name" value="Glycosyl_transferase_4"/>
</dbReference>
<keyword evidence="4" id="KW-1133">Transmembrane helix</keyword>
<dbReference type="InterPro" id="IPR018480">
    <property type="entry name" value="PNAcMuramoyl-5peptid_Trfase_CS"/>
</dbReference>
<evidence type="ECO:0000256" key="4">
    <source>
        <dbReference type="ARBA" id="ARBA00022989"/>
    </source>
</evidence>
<evidence type="ECO:0000256" key="3">
    <source>
        <dbReference type="ARBA" id="ARBA00022692"/>
    </source>
</evidence>
<organism evidence="7 8">
    <name type="scientific">Anaerocolumna cellulosilytica</name>
    <dbReference type="NCBI Taxonomy" id="433286"/>
    <lineage>
        <taxon>Bacteria</taxon>
        <taxon>Bacillati</taxon>
        <taxon>Bacillota</taxon>
        <taxon>Clostridia</taxon>
        <taxon>Lachnospirales</taxon>
        <taxon>Lachnospiraceae</taxon>
        <taxon>Anaerocolumna</taxon>
    </lineage>
</organism>
<keyword evidence="3" id="KW-0812">Transmembrane</keyword>
<keyword evidence="2 7" id="KW-0808">Transferase</keyword>
<dbReference type="Proteomes" id="UP000515561">
    <property type="component" value="Chromosome"/>
</dbReference>
<evidence type="ECO:0000256" key="2">
    <source>
        <dbReference type="ARBA" id="ARBA00022679"/>
    </source>
</evidence>
<protein>
    <submittedName>
        <fullName evidence="7">Phospho-N-acetylmuramoyl-pentapeptide-transferase</fullName>
    </submittedName>
</protein>
<evidence type="ECO:0000256" key="5">
    <source>
        <dbReference type="ARBA" id="ARBA00023136"/>
    </source>
</evidence>
<keyword evidence="5" id="KW-0472">Membrane</keyword>
<dbReference type="AlphaFoldDB" id="A0A6S6R4Y3"/>
<dbReference type="Pfam" id="PF00953">
    <property type="entry name" value="Glycos_transf_4"/>
    <property type="match status" value="1"/>
</dbReference>
<evidence type="ECO:0000313" key="8">
    <source>
        <dbReference type="Proteomes" id="UP000515561"/>
    </source>
</evidence>
<keyword evidence="8" id="KW-1185">Reference proteome</keyword>
<evidence type="ECO:0000256" key="1">
    <source>
        <dbReference type="ARBA" id="ARBA00004141"/>
    </source>
</evidence>
<accession>A0A6S6R4Y3</accession>
<dbReference type="PANTHER" id="PTHR22926:SF5">
    <property type="entry name" value="PHOSPHO-N-ACETYLMURAMOYL-PENTAPEPTIDE-TRANSFERASE HOMOLOG"/>
    <property type="match status" value="1"/>
</dbReference>
<gene>
    <name evidence="7" type="primary">mraY</name>
    <name evidence="7" type="ORF">acsn021_20810</name>
</gene>
<dbReference type="GO" id="GO:0016780">
    <property type="term" value="F:phosphotransferase activity, for other substituted phosphate groups"/>
    <property type="evidence" value="ECO:0007669"/>
    <property type="project" value="InterPro"/>
</dbReference>